<feature type="compositionally biased region" description="Basic and acidic residues" evidence="1">
    <location>
        <begin position="297"/>
        <end position="307"/>
    </location>
</feature>
<dbReference type="PANTHER" id="PTHR17469:SF15">
    <property type="entry name" value="ITPR-INTERACTING DOMAIN-CONTAINING PROTEIN"/>
    <property type="match status" value="1"/>
</dbReference>
<reference evidence="3 4" key="1">
    <citation type="submission" date="2020-11" db="EMBL/GenBank/DDBJ databases">
        <authorList>
            <person name="Wallbank WR R."/>
            <person name="Pardo Diaz C."/>
            <person name="Kozak K."/>
            <person name="Martin S."/>
            <person name="Jiggins C."/>
            <person name="Moest M."/>
            <person name="Warren A I."/>
            <person name="Generalovic N T."/>
            <person name="Byers J.R.P. K."/>
            <person name="Montejo-Kovacevich G."/>
            <person name="Yen C E."/>
        </authorList>
    </citation>
    <scope>NUCLEOTIDE SEQUENCE [LARGE SCALE GENOMIC DNA]</scope>
</reference>
<dbReference type="PANTHER" id="PTHR17469">
    <property type="entry name" value="SPERM SPECIFIC ANTIGEN 2-RELATED"/>
    <property type="match status" value="1"/>
</dbReference>
<dbReference type="InParanoid" id="A0A7R8UL06"/>
<dbReference type="InterPro" id="IPR029325">
    <property type="entry name" value="ITPR-bd"/>
</dbReference>
<sequence length="496" mass="54831">MGNYSAQYAPSCCLDFLWLIVHGPLVRNKVSVWLSGIVDEVRRKNPVRLQKWTGTADNSPSSEAVENIDICEDTAKHSEEPVPNEQTEVTLNDTVSGSNQPRLWSAGNFLNKVRGFEGFHSDQEDSRLSVGNIKLLGKAKINEFYDKVRINKARFDNLKRRGSMDKSGSNISESNISETDENDVQKKGGEGIGLSSTQNSFNNTKEDISLSDSLEVSENNDSLFVTSRKMPLAIIGRSSTSCGCSSSTNQIETNELQPPPKPTMKSNKAQKHLLGNIGRSFSEQNDDENSSSFMLNERSRSYSHVEEDGPTSKNSNDSDNIVSSSLPTFFGLKSVPVSPVPLHKGVMSREASLSDSSRRKSLLRDSSVQSDSSHCSSVESLLEARKPDPEAILINLGFGPAQSEDVISKIPKRFLKPSQVRGIDIETFLRQQQMANHLHDHSVLGYRGLLGNPDIPPSLIVAKIMERFERNERNRCIMDINLNRPQSAPPTPGPNQ</sequence>
<feature type="region of interest" description="Disordered" evidence="1">
    <location>
        <begin position="279"/>
        <end position="320"/>
    </location>
</feature>
<evidence type="ECO:0000256" key="1">
    <source>
        <dbReference type="SAM" id="MobiDB-lite"/>
    </source>
</evidence>
<dbReference type="OrthoDB" id="6088188at2759"/>
<dbReference type="InterPro" id="IPR043444">
    <property type="entry name" value="TESPA1-like"/>
</dbReference>
<evidence type="ECO:0000313" key="4">
    <source>
        <dbReference type="Proteomes" id="UP000594454"/>
    </source>
</evidence>
<dbReference type="AlphaFoldDB" id="A0A7R8UL06"/>
<dbReference type="Pfam" id="PF14722">
    <property type="entry name" value="KRAP_IP3R_bind"/>
    <property type="match status" value="1"/>
</dbReference>
<feature type="region of interest" description="Disordered" evidence="1">
    <location>
        <begin position="348"/>
        <end position="375"/>
    </location>
</feature>
<dbReference type="GO" id="GO:0005102">
    <property type="term" value="F:signaling receptor binding"/>
    <property type="evidence" value="ECO:0007669"/>
    <property type="project" value="InterPro"/>
</dbReference>
<evidence type="ECO:0000259" key="2">
    <source>
        <dbReference type="SMART" id="SM01257"/>
    </source>
</evidence>
<dbReference type="EMBL" id="LR899010">
    <property type="protein sequence ID" value="CAD7082497.1"/>
    <property type="molecule type" value="Genomic_DNA"/>
</dbReference>
<dbReference type="Proteomes" id="UP000594454">
    <property type="component" value="Chromosome 2"/>
</dbReference>
<feature type="domain" description="ITPR-interacting" evidence="2">
    <location>
        <begin position="360"/>
        <end position="489"/>
    </location>
</feature>
<feature type="compositionally biased region" description="Polar residues" evidence="1">
    <location>
        <begin position="194"/>
        <end position="203"/>
    </location>
</feature>
<evidence type="ECO:0000313" key="3">
    <source>
        <dbReference type="EMBL" id="CAD7082497.1"/>
    </source>
</evidence>
<feature type="compositionally biased region" description="Low complexity" evidence="1">
    <location>
        <begin position="364"/>
        <end position="375"/>
    </location>
</feature>
<feature type="region of interest" description="Disordered" evidence="1">
    <location>
        <begin position="160"/>
        <end position="204"/>
    </location>
</feature>
<protein>
    <recommendedName>
        <fullName evidence="2">ITPR-interacting domain-containing protein</fullName>
    </recommendedName>
</protein>
<gene>
    <name evidence="3" type="ORF">HERILL_LOCUS5529</name>
</gene>
<organism evidence="3 4">
    <name type="scientific">Hermetia illucens</name>
    <name type="common">Black soldier fly</name>
    <dbReference type="NCBI Taxonomy" id="343691"/>
    <lineage>
        <taxon>Eukaryota</taxon>
        <taxon>Metazoa</taxon>
        <taxon>Ecdysozoa</taxon>
        <taxon>Arthropoda</taxon>
        <taxon>Hexapoda</taxon>
        <taxon>Insecta</taxon>
        <taxon>Pterygota</taxon>
        <taxon>Neoptera</taxon>
        <taxon>Endopterygota</taxon>
        <taxon>Diptera</taxon>
        <taxon>Brachycera</taxon>
        <taxon>Stratiomyomorpha</taxon>
        <taxon>Stratiomyidae</taxon>
        <taxon>Hermetiinae</taxon>
        <taxon>Hermetia</taxon>
    </lineage>
</organism>
<keyword evidence="4" id="KW-1185">Reference proteome</keyword>
<name>A0A7R8UL06_HERIL</name>
<accession>A0A7R8UL06</accession>
<dbReference type="SMART" id="SM01257">
    <property type="entry name" value="KRAP_IP3R_bind"/>
    <property type="match status" value="1"/>
</dbReference>
<proteinExistence type="predicted"/>
<feature type="compositionally biased region" description="Low complexity" evidence="1">
    <location>
        <begin position="239"/>
        <end position="248"/>
    </location>
</feature>
<feature type="region of interest" description="Disordered" evidence="1">
    <location>
        <begin position="239"/>
        <end position="267"/>
    </location>
</feature>